<dbReference type="Pfam" id="PF13738">
    <property type="entry name" value="Pyr_redox_3"/>
    <property type="match status" value="1"/>
</dbReference>
<keyword evidence="6" id="KW-1185">Reference proteome</keyword>
<dbReference type="eggNOG" id="COG0492">
    <property type="taxonomic scope" value="Bacteria"/>
</dbReference>
<dbReference type="InterPro" id="IPR036188">
    <property type="entry name" value="FAD/NAD-bd_sf"/>
</dbReference>
<dbReference type="GO" id="GO:0004791">
    <property type="term" value="F:thioredoxin-disulfide reductase (NADPH) activity"/>
    <property type="evidence" value="ECO:0007669"/>
    <property type="project" value="UniProtKB-EC"/>
</dbReference>
<keyword evidence="2" id="KW-0285">Flavoprotein</keyword>
<dbReference type="OrthoDB" id="9806179at2"/>
<protein>
    <submittedName>
        <fullName evidence="5">Pyridine nucleotide-disulfide oxidoreductase</fullName>
        <ecNumber evidence="5">1.8.1.9</ecNumber>
    </submittedName>
</protein>
<proteinExistence type="predicted"/>
<organism evidence="5 6">
    <name type="scientific">Lactobacillus amylolyticus DSM 11664</name>
    <dbReference type="NCBI Taxonomy" id="585524"/>
    <lineage>
        <taxon>Bacteria</taxon>
        <taxon>Bacillati</taxon>
        <taxon>Bacillota</taxon>
        <taxon>Bacilli</taxon>
        <taxon>Lactobacillales</taxon>
        <taxon>Lactobacillaceae</taxon>
        <taxon>Lactobacillus</taxon>
    </lineage>
</organism>
<reference evidence="5 6" key="1">
    <citation type="submission" date="2010-04" db="EMBL/GenBank/DDBJ databases">
        <authorList>
            <person name="Muzny D."/>
            <person name="Qin X."/>
            <person name="Deng J."/>
            <person name="Jiang H."/>
            <person name="Liu Y."/>
            <person name="Qu J."/>
            <person name="Song X.-Z."/>
            <person name="Zhang L."/>
            <person name="Thornton R."/>
            <person name="Coyle M."/>
            <person name="Francisco L."/>
            <person name="Jackson L."/>
            <person name="Javaid M."/>
            <person name="Korchina V."/>
            <person name="Kovar C."/>
            <person name="Mata R."/>
            <person name="Mathew T."/>
            <person name="Ngo R."/>
            <person name="Nguyen L."/>
            <person name="Nguyen N."/>
            <person name="Okwuonu G."/>
            <person name="Ongeri F."/>
            <person name="Pham C."/>
            <person name="Simmons D."/>
            <person name="Wilczek-Boney K."/>
            <person name="Hale W."/>
            <person name="Jakkamsetti A."/>
            <person name="Pham P."/>
            <person name="Ruth R."/>
            <person name="San Lucas F."/>
            <person name="Warren J."/>
            <person name="Zhang J."/>
            <person name="Zhao Z."/>
            <person name="Zhou C."/>
            <person name="Zhu D."/>
            <person name="Lee S."/>
            <person name="Bess C."/>
            <person name="Blankenburg K."/>
            <person name="Forbes L."/>
            <person name="Fu Q."/>
            <person name="Gubbala S."/>
            <person name="Hirani K."/>
            <person name="Jayaseelan J.C."/>
            <person name="Lara F."/>
            <person name="Munidasa M."/>
            <person name="Palculict T."/>
            <person name="Patil S."/>
            <person name="Pu L.-L."/>
            <person name="Saada N."/>
            <person name="Tang L."/>
            <person name="Weissenberger G."/>
            <person name="Zhu Y."/>
            <person name="Hemphill L."/>
            <person name="Shang Y."/>
            <person name="Youmans B."/>
            <person name="Ayvaz T."/>
            <person name="Ross M."/>
            <person name="Santibanez J."/>
            <person name="Aqrawi P."/>
            <person name="Gross S."/>
            <person name="Joshi V."/>
            <person name="Fowler G."/>
            <person name="Nazareth L."/>
            <person name="Reid J."/>
            <person name="Worley K."/>
            <person name="Petrosino J."/>
            <person name="Highlander S."/>
            <person name="Gibbs R."/>
        </authorList>
    </citation>
    <scope>NUCLEOTIDE SEQUENCE [LARGE SCALE GENOMIC DNA]</scope>
    <source>
        <strain evidence="5 6">DSM 11664</strain>
    </source>
</reference>
<dbReference type="EMBL" id="ADNY01000048">
    <property type="protein sequence ID" value="EFG55136.1"/>
    <property type="molecule type" value="Genomic_DNA"/>
</dbReference>
<dbReference type="PRINTS" id="PR00469">
    <property type="entry name" value="PNDRDTASEII"/>
</dbReference>
<evidence type="ECO:0000313" key="5">
    <source>
        <dbReference type="EMBL" id="EFG55136.1"/>
    </source>
</evidence>
<name>D4YUL3_9LACO</name>
<comment type="cofactor">
    <cofactor evidence="1">
        <name>FAD</name>
        <dbReference type="ChEBI" id="CHEBI:57692"/>
    </cofactor>
</comment>
<sequence length="321" mass="35523">MMKKYDVFIVGAGVAGLYTSIILKKGTPMQVPNEPLGVAVAEATKIGGLTQYAFIQITKKWAFSGSNLIRTLYSEAVQSKVEFLENSGVTKIIKQSNGDFKIQTTNSEFIAKYVVIATGILTFPNILDSSNRFNIGLHTPEEMVKEIVNNYGWKKVLVVGNNENSIAKLTSKLIESKQFNIVSHYLLRTNINFQSQNYGLNEALLKSYDGILFDYNSYKLQNGSTHFLNNLNVTQENGYIKTNAFGETKVSGLFAVGSVTMPISGVPEAIYSGQVTGLYVGHLLEKTTIADPSGRFPFLPREENWKSSFQHKLEQNSDGDA</sequence>
<keyword evidence="3 5" id="KW-0560">Oxidoreductase</keyword>
<evidence type="ECO:0000256" key="1">
    <source>
        <dbReference type="ARBA" id="ARBA00001974"/>
    </source>
</evidence>
<dbReference type="PRINTS" id="PR00368">
    <property type="entry name" value="FADPNR"/>
</dbReference>
<dbReference type="EC" id="1.8.1.9" evidence="5"/>
<dbReference type="PANTHER" id="PTHR48105">
    <property type="entry name" value="THIOREDOXIN REDUCTASE 1-RELATED-RELATED"/>
    <property type="match status" value="1"/>
</dbReference>
<keyword evidence="4" id="KW-1133">Transmembrane helix</keyword>
<dbReference type="PATRIC" id="fig|585524.9.peg.1274"/>
<dbReference type="AlphaFoldDB" id="D4YUL3"/>
<keyword evidence="4" id="KW-0472">Membrane</keyword>
<evidence type="ECO:0000256" key="2">
    <source>
        <dbReference type="ARBA" id="ARBA00022630"/>
    </source>
</evidence>
<accession>D4YUL3</accession>
<evidence type="ECO:0000256" key="4">
    <source>
        <dbReference type="SAM" id="Phobius"/>
    </source>
</evidence>
<dbReference type="InterPro" id="IPR050097">
    <property type="entry name" value="Ferredoxin-NADP_redctase_2"/>
</dbReference>
<dbReference type="RefSeq" id="WP_006352375.1">
    <property type="nucleotide sequence ID" value="NZ_ADNY01000048.1"/>
</dbReference>
<dbReference type="Gene3D" id="3.50.50.60">
    <property type="entry name" value="FAD/NAD(P)-binding domain"/>
    <property type="match status" value="2"/>
</dbReference>
<evidence type="ECO:0000256" key="3">
    <source>
        <dbReference type="ARBA" id="ARBA00023002"/>
    </source>
</evidence>
<evidence type="ECO:0000313" key="6">
    <source>
        <dbReference type="Proteomes" id="UP000004069"/>
    </source>
</evidence>
<comment type="caution">
    <text evidence="5">The sequence shown here is derived from an EMBL/GenBank/DDBJ whole genome shotgun (WGS) entry which is preliminary data.</text>
</comment>
<dbReference type="SUPFAM" id="SSF51905">
    <property type="entry name" value="FAD/NAD(P)-binding domain"/>
    <property type="match status" value="1"/>
</dbReference>
<keyword evidence="4" id="KW-0812">Transmembrane</keyword>
<gene>
    <name evidence="5" type="primary">trxB2</name>
    <name evidence="5" type="ORF">HMPREF0493_1224</name>
</gene>
<feature type="transmembrane region" description="Helical" evidence="4">
    <location>
        <begin position="7"/>
        <end position="23"/>
    </location>
</feature>
<dbReference type="Proteomes" id="UP000004069">
    <property type="component" value="Unassembled WGS sequence"/>
</dbReference>